<dbReference type="InterPro" id="IPR008422">
    <property type="entry name" value="KN_HD"/>
</dbReference>
<evidence type="ECO:0000256" key="2">
    <source>
        <dbReference type="ARBA" id="ARBA00023125"/>
    </source>
</evidence>
<feature type="compositionally biased region" description="Polar residues" evidence="6">
    <location>
        <begin position="540"/>
        <end position="553"/>
    </location>
</feature>
<reference evidence="9" key="1">
    <citation type="submission" date="2025-08" db="UniProtKB">
        <authorList>
            <consortium name="RefSeq"/>
        </authorList>
    </citation>
    <scope>IDENTIFICATION</scope>
</reference>
<comment type="subcellular location">
    <subcellularLocation>
        <location evidence="1 5">Nucleus</location>
    </subcellularLocation>
</comment>
<accession>A0ABM1E3J7</accession>
<keyword evidence="2 5" id="KW-0238">DNA-binding</keyword>
<dbReference type="Pfam" id="PF05920">
    <property type="entry name" value="Homeobox_KN"/>
    <property type="match status" value="1"/>
</dbReference>
<dbReference type="InterPro" id="IPR009057">
    <property type="entry name" value="Homeodomain-like_sf"/>
</dbReference>
<dbReference type="PROSITE" id="PS50071">
    <property type="entry name" value="HOMEOBOX_2"/>
    <property type="match status" value="1"/>
</dbReference>
<evidence type="ECO:0000313" key="8">
    <source>
        <dbReference type="Proteomes" id="UP000695022"/>
    </source>
</evidence>
<dbReference type="SMART" id="SM00389">
    <property type="entry name" value="HOX"/>
    <property type="match status" value="1"/>
</dbReference>
<evidence type="ECO:0000256" key="5">
    <source>
        <dbReference type="PROSITE-ProRule" id="PRU00108"/>
    </source>
</evidence>
<feature type="DNA-binding region" description="Homeobox" evidence="5">
    <location>
        <begin position="138"/>
        <end position="200"/>
    </location>
</feature>
<evidence type="ECO:0000256" key="6">
    <source>
        <dbReference type="SAM" id="MobiDB-lite"/>
    </source>
</evidence>
<dbReference type="CDD" id="cd00086">
    <property type="entry name" value="homeodomain"/>
    <property type="match status" value="1"/>
</dbReference>
<dbReference type="InterPro" id="IPR031701">
    <property type="entry name" value="SIX1_SD"/>
</dbReference>
<evidence type="ECO:0000256" key="3">
    <source>
        <dbReference type="ARBA" id="ARBA00023155"/>
    </source>
</evidence>
<dbReference type="InterPro" id="IPR001356">
    <property type="entry name" value="HD"/>
</dbReference>
<keyword evidence="3 5" id="KW-0371">Homeobox</keyword>
<feature type="compositionally biased region" description="Polar residues" evidence="6">
    <location>
        <begin position="592"/>
        <end position="609"/>
    </location>
</feature>
<evidence type="ECO:0000256" key="4">
    <source>
        <dbReference type="ARBA" id="ARBA00023242"/>
    </source>
</evidence>
<evidence type="ECO:0000256" key="1">
    <source>
        <dbReference type="ARBA" id="ARBA00004123"/>
    </source>
</evidence>
<evidence type="ECO:0000259" key="7">
    <source>
        <dbReference type="PROSITE" id="PS50071"/>
    </source>
</evidence>
<name>A0ABM1E3J7_PRICU</name>
<dbReference type="RefSeq" id="XP_014666768.1">
    <property type="nucleotide sequence ID" value="XM_014811282.1"/>
</dbReference>
<dbReference type="PANTHER" id="PTHR10390:SF44">
    <property type="entry name" value="SIX HOMEOBOX 4"/>
    <property type="match status" value="1"/>
</dbReference>
<feature type="domain" description="Homeobox" evidence="7">
    <location>
        <begin position="136"/>
        <end position="199"/>
    </location>
</feature>
<evidence type="ECO:0000313" key="9">
    <source>
        <dbReference type="RefSeq" id="XP_014666768.1"/>
    </source>
</evidence>
<organism evidence="8 9">
    <name type="scientific">Priapulus caudatus</name>
    <name type="common">Priapulid worm</name>
    <dbReference type="NCBI Taxonomy" id="37621"/>
    <lineage>
        <taxon>Eukaryota</taxon>
        <taxon>Metazoa</taxon>
        <taxon>Ecdysozoa</taxon>
        <taxon>Scalidophora</taxon>
        <taxon>Priapulida</taxon>
        <taxon>Priapulimorpha</taxon>
        <taxon>Priapulimorphida</taxon>
        <taxon>Priapulidae</taxon>
        <taxon>Priapulus</taxon>
    </lineage>
</organism>
<feature type="region of interest" description="Disordered" evidence="6">
    <location>
        <begin position="532"/>
        <end position="557"/>
    </location>
</feature>
<protein>
    <submittedName>
        <fullName evidence="9">Uncharacterized protein LOC106808522</fullName>
    </submittedName>
</protein>
<keyword evidence="8" id="KW-1185">Reference proteome</keyword>
<proteinExistence type="predicted"/>
<dbReference type="SUPFAM" id="SSF46689">
    <property type="entry name" value="Homeodomain-like"/>
    <property type="match status" value="1"/>
</dbReference>
<dbReference type="Gene3D" id="1.10.10.60">
    <property type="entry name" value="Homeodomain-like"/>
    <property type="match status" value="1"/>
</dbReference>
<keyword evidence="4 5" id="KW-0539">Nucleus</keyword>
<dbReference type="Pfam" id="PF16878">
    <property type="entry name" value="SIX1_SD"/>
    <property type="match status" value="1"/>
</dbReference>
<feature type="region of interest" description="Disordered" evidence="6">
    <location>
        <begin position="592"/>
        <end position="620"/>
    </location>
</feature>
<dbReference type="PANTHER" id="PTHR10390">
    <property type="entry name" value="HOMEOBOX PROTEIN SIX"/>
    <property type="match status" value="1"/>
</dbReference>
<sequence length="778" mass="84888">MDDQLKKYTEAWHGLNGDNDDHFRITLAGEICRILAERGAYEKMDAFITKEIVNTDGYFDNEKFAINVIKLAIHKNDFTRAYKLIKDGRFAGKSRMIRLWDGAHYKEIELRTKRTLTSLDRFRIRQRYLPPGSILPHGVRPKVTINSKSRRVLSNWLHEHEKHPFPSKKEIRELYKLSRLSSTQVRNWFVNVRRCMRKQGRLPKRQPNVHAKQICRTERVDSSTMEYKDTGSAVLSPHVDAAKSDANCNGINIDVSYNISKGGDIAGTLAPVEKLLGSSSESSQKQEVSPVGKKIVEIGSCVGEGIWHEENHQRPLLLKPEPITSTKYGHYNIDETVCRNAGLLSLTQQLSGNDFETPSLSDSPLIIGAPQDVTDPICLGANSPLVPLPTFSQNMTMGTISFFVPSVNDVTLLDRTAHASAECWPSLSTLTYLPTAEVSNDNISSVSTPKSLGTPPKNVELFKLQMVQNINPLQDPTENFSSSSSGSCPVQQVLGATDAELLASFILPPLAPSDTGGSHVFINDPGDSSSSQLYLGDPISQLSSGGPHSQLSSGDPCSQLSSSDPCSQLSSGGPCSQVVSCDLGFQLGSCDPDSQNSPCTPGSQLSLNDQDIYHPASASGPGAQLDFADMTVNQIQTGNLSSQSSYGHTDWQRNFSHPCSDLICPQLQFPGGTSVQLPQGRTEAEGISIAAQLPFSDDGDQSSTGGTPFQFHSNEKEVKSNCLGTIESLYGGVNSTTQELHDNSNDKDSHLREAAAMALIELHHSPPGRDILNRNVLL</sequence>
<gene>
    <name evidence="9" type="primary">LOC106808522</name>
</gene>
<dbReference type="GeneID" id="106808522"/>
<dbReference type="Proteomes" id="UP000695022">
    <property type="component" value="Unplaced"/>
</dbReference>